<evidence type="ECO:0000313" key="2">
    <source>
        <dbReference type="Proteomes" id="UP000024329"/>
    </source>
</evidence>
<dbReference type="eggNOG" id="COG2937">
    <property type="taxonomic scope" value="Bacteria"/>
</dbReference>
<accession>A0A031JPV5</accession>
<dbReference type="EMBL" id="JFYZ01000041">
    <property type="protein sequence ID" value="EZP74750.1"/>
    <property type="molecule type" value="Genomic_DNA"/>
</dbReference>
<dbReference type="InterPro" id="IPR020835">
    <property type="entry name" value="Catalase_sf"/>
</dbReference>
<dbReference type="STRING" id="158500.BES08_00230"/>
<dbReference type="SUPFAM" id="SSF56634">
    <property type="entry name" value="Heme-dependent catalase-like"/>
    <property type="match status" value="1"/>
</dbReference>
<gene>
    <name evidence="1" type="ORF">BV97_04698</name>
</gene>
<sequence>MLRFLHRLLEAGLHFERRFDPFFRPALDAVVRMPLTRFFNWTINLTRSRDVPPLAQERIDPDEDISLDTIIAEMQHHLDLDFTPGTYERAGNTKTHGLVRATFTVLPGLPEHVRRGVFAAERSFPAWVRFSNPGPHVEPDIDDVGFGSMSVKLCDVPGPKLMDDENSTQDFTSVTVITFPTPDTRTNAHLQYWSRREMGVWYFLNLRRPHVRDFIMQALWNRTLANPLANTYFSCTPYLLGEGQAMQYSFHPLTPVTTRIPRLPLRPGDDYLRDNLAASLREGEACFEMRLRLQRDPFLQPIEQGAVLWDPARTPYIPVARITIPAQEFRSPAQFAFARQLTWNPWHCVPEHRPLGNQNRARQRLYFEMSRYRQGKNGESHAEPTGHEQFD</sequence>
<dbReference type="Gene3D" id="2.40.180.10">
    <property type="entry name" value="Catalase core domain"/>
    <property type="match status" value="1"/>
</dbReference>
<organism evidence="1 2">
    <name type="scientific">Novosphingobium resinovorum</name>
    <dbReference type="NCBI Taxonomy" id="158500"/>
    <lineage>
        <taxon>Bacteria</taxon>
        <taxon>Pseudomonadati</taxon>
        <taxon>Pseudomonadota</taxon>
        <taxon>Alphaproteobacteria</taxon>
        <taxon>Sphingomonadales</taxon>
        <taxon>Sphingomonadaceae</taxon>
        <taxon>Novosphingobium</taxon>
    </lineage>
</organism>
<dbReference type="GO" id="GO:0020037">
    <property type="term" value="F:heme binding"/>
    <property type="evidence" value="ECO:0007669"/>
    <property type="project" value="InterPro"/>
</dbReference>
<protein>
    <submittedName>
        <fullName evidence="1">Catalase</fullName>
    </submittedName>
</protein>
<proteinExistence type="predicted"/>
<name>A0A031JPV5_9SPHN</name>
<dbReference type="Proteomes" id="UP000024329">
    <property type="component" value="Unassembled WGS sequence"/>
</dbReference>
<dbReference type="RefSeq" id="WP_008832456.1">
    <property type="nucleotide sequence ID" value="NZ_JFYZ01000041.1"/>
</dbReference>
<comment type="caution">
    <text evidence="1">The sequence shown here is derived from an EMBL/GenBank/DDBJ whole genome shotgun (WGS) entry which is preliminary data.</text>
</comment>
<dbReference type="PATRIC" id="fig|158500.4.peg.4772"/>
<reference evidence="1 2" key="1">
    <citation type="submission" date="2014-03" db="EMBL/GenBank/DDBJ databases">
        <title>Whole genome sequence of Novosphingobium resinovorum KF1.</title>
        <authorList>
            <person name="Gan H.M."/>
            <person name="Gan H.Y."/>
            <person name="Chew T.H."/>
            <person name="Savka M.A."/>
        </authorList>
    </citation>
    <scope>NUCLEOTIDE SEQUENCE [LARGE SCALE GENOMIC DNA]</scope>
    <source>
        <strain evidence="1 2">KF1</strain>
    </source>
</reference>
<evidence type="ECO:0000313" key="1">
    <source>
        <dbReference type="EMBL" id="EZP74750.1"/>
    </source>
</evidence>
<dbReference type="AlphaFoldDB" id="A0A031JPV5"/>